<dbReference type="STRING" id="64702.SAMN05443377_10485"/>
<proteinExistence type="predicted"/>
<organism evidence="2 3">
    <name type="scientific">Propionibacterium cyclohexanicum</name>
    <dbReference type="NCBI Taxonomy" id="64702"/>
    <lineage>
        <taxon>Bacteria</taxon>
        <taxon>Bacillati</taxon>
        <taxon>Actinomycetota</taxon>
        <taxon>Actinomycetes</taxon>
        <taxon>Propionibacteriales</taxon>
        <taxon>Propionibacteriaceae</taxon>
        <taxon>Propionibacterium</taxon>
    </lineage>
</organism>
<reference evidence="2 3" key="1">
    <citation type="submission" date="2016-10" db="EMBL/GenBank/DDBJ databases">
        <authorList>
            <person name="de Groot N.N."/>
        </authorList>
    </citation>
    <scope>NUCLEOTIDE SEQUENCE [LARGE SCALE GENOMIC DNA]</scope>
    <source>
        <strain evidence="2 3">DSM 16859</strain>
    </source>
</reference>
<dbReference type="NCBIfam" id="TIGR00199">
    <property type="entry name" value="PncC_domain"/>
    <property type="match status" value="1"/>
</dbReference>
<dbReference type="InterPro" id="IPR036653">
    <property type="entry name" value="CinA-like_C"/>
</dbReference>
<evidence type="ECO:0000313" key="3">
    <source>
        <dbReference type="Proteomes" id="UP000198815"/>
    </source>
</evidence>
<dbReference type="InterPro" id="IPR008136">
    <property type="entry name" value="CinA_C"/>
</dbReference>
<accession>A0A1H9QRU3</accession>
<sequence>MASCESITGGGIGWVLTSIAGSSSVFRGGLITYATDLKVSLAGVDEHYVAGHGVINETTARQMAAGARQLCRADVAVAATGTAGPEGQDGVPPGSVWLCVSAPERTLTRHVTLSGDRCLVRRATVRAALELLSDTLVEG</sequence>
<dbReference type="EMBL" id="FOGZ01000004">
    <property type="protein sequence ID" value="SER63196.1"/>
    <property type="molecule type" value="Genomic_DNA"/>
</dbReference>
<dbReference type="Pfam" id="PF02464">
    <property type="entry name" value="CinA"/>
    <property type="match status" value="1"/>
</dbReference>
<evidence type="ECO:0000313" key="2">
    <source>
        <dbReference type="EMBL" id="SER63196.1"/>
    </source>
</evidence>
<dbReference type="AlphaFoldDB" id="A0A1H9QRU3"/>
<gene>
    <name evidence="2" type="ORF">SAMN05443377_10485</name>
</gene>
<protein>
    <submittedName>
        <fullName evidence="2">Nicotinamide-nucleotide amidase</fullName>
    </submittedName>
</protein>
<name>A0A1H9QRU3_9ACTN</name>
<dbReference type="Gene3D" id="3.90.950.20">
    <property type="entry name" value="CinA-like"/>
    <property type="match status" value="1"/>
</dbReference>
<dbReference type="SUPFAM" id="SSF142433">
    <property type="entry name" value="CinA-like"/>
    <property type="match status" value="1"/>
</dbReference>
<keyword evidence="3" id="KW-1185">Reference proteome</keyword>
<evidence type="ECO:0000259" key="1">
    <source>
        <dbReference type="Pfam" id="PF02464"/>
    </source>
</evidence>
<dbReference type="Proteomes" id="UP000198815">
    <property type="component" value="Unassembled WGS sequence"/>
</dbReference>
<feature type="domain" description="CinA C-terminal" evidence="1">
    <location>
        <begin position="1"/>
        <end position="135"/>
    </location>
</feature>